<dbReference type="Pfam" id="PF01625">
    <property type="entry name" value="PMSR"/>
    <property type="match status" value="1"/>
</dbReference>
<dbReference type="NCBIfam" id="TIGR00401">
    <property type="entry name" value="msrA"/>
    <property type="match status" value="1"/>
</dbReference>
<dbReference type="PANTHER" id="PTHR43774:SF1">
    <property type="entry name" value="PEPTIDE METHIONINE SULFOXIDE REDUCTASE MSRA 2"/>
    <property type="match status" value="1"/>
</dbReference>
<comment type="function">
    <text evidence="4">Has an important function as a repair enzyme for proteins that have been inactivated by oxidation. Catalyzes the reversible oxidation-reduction of methionine sulfoxide in proteins to methionine.</text>
</comment>
<protein>
    <recommendedName>
        <fullName evidence="4">Peptide methionine sulfoxide reductase MsrA</fullName>
        <shortName evidence="4">Protein-methionine-S-oxide reductase</shortName>
        <ecNumber evidence="4">1.8.4.11</ecNumber>
    </recommendedName>
    <alternativeName>
        <fullName evidence="4">Peptide-methionine (S)-S-oxide reductase</fullName>
        <shortName evidence="4">Peptide Met(O) reductase</shortName>
    </alternativeName>
</protein>
<dbReference type="SUPFAM" id="SSF55068">
    <property type="entry name" value="Peptide methionine sulfoxide reductase"/>
    <property type="match status" value="1"/>
</dbReference>
<proteinExistence type="inferred from homology"/>
<evidence type="ECO:0000256" key="4">
    <source>
        <dbReference type="HAMAP-Rule" id="MF_01401"/>
    </source>
</evidence>
<dbReference type="Gene3D" id="3.30.1060.10">
    <property type="entry name" value="Peptide methionine sulphoxide reductase MsrA"/>
    <property type="match status" value="1"/>
</dbReference>
<feature type="domain" description="Peptide methionine sulphoxide reductase MsrA" evidence="5">
    <location>
        <begin position="3"/>
        <end position="154"/>
    </location>
</feature>
<dbReference type="PANTHER" id="PTHR43774">
    <property type="entry name" value="PEPTIDE METHIONINE SULFOXIDE REDUCTASE"/>
    <property type="match status" value="1"/>
</dbReference>
<dbReference type="HAMAP" id="MF_01401">
    <property type="entry name" value="MsrA"/>
    <property type="match status" value="1"/>
</dbReference>
<accession>A0A7G8BI19</accession>
<reference evidence="6 7" key="1">
    <citation type="submission" date="2020-08" db="EMBL/GenBank/DDBJ databases">
        <title>Edaphobacter telluris sp. nov. and Acidobacterium dinghuensis sp. nov., two acidobacteria isolated from forest soil.</title>
        <authorList>
            <person name="Fu J."/>
            <person name="Qiu L."/>
        </authorList>
    </citation>
    <scope>NUCLEOTIDE SEQUENCE [LARGE SCALE GENOMIC DNA]</scope>
    <source>
        <strain evidence="6">4Y35</strain>
    </source>
</reference>
<evidence type="ECO:0000313" key="7">
    <source>
        <dbReference type="Proteomes" id="UP000515312"/>
    </source>
</evidence>
<keyword evidence="7" id="KW-1185">Reference proteome</keyword>
<evidence type="ECO:0000256" key="1">
    <source>
        <dbReference type="ARBA" id="ARBA00023002"/>
    </source>
</evidence>
<evidence type="ECO:0000313" key="6">
    <source>
        <dbReference type="EMBL" id="QNI32189.1"/>
    </source>
</evidence>
<dbReference type="Proteomes" id="UP000515312">
    <property type="component" value="Chromosome"/>
</dbReference>
<dbReference type="EMBL" id="CP060394">
    <property type="protein sequence ID" value="QNI32189.1"/>
    <property type="molecule type" value="Genomic_DNA"/>
</dbReference>
<evidence type="ECO:0000256" key="2">
    <source>
        <dbReference type="ARBA" id="ARBA00047806"/>
    </source>
</evidence>
<dbReference type="GO" id="GO:0008113">
    <property type="term" value="F:peptide-methionine (S)-S-oxide reductase activity"/>
    <property type="evidence" value="ECO:0007669"/>
    <property type="project" value="UniProtKB-UniRule"/>
</dbReference>
<gene>
    <name evidence="4 6" type="primary">msrA</name>
    <name evidence="6" type="ORF">H7849_24905</name>
</gene>
<evidence type="ECO:0000256" key="3">
    <source>
        <dbReference type="ARBA" id="ARBA00048782"/>
    </source>
</evidence>
<comment type="similarity">
    <text evidence="4">Belongs to the MsrA Met sulfoxide reductase family.</text>
</comment>
<comment type="catalytic activity">
    <reaction evidence="3 4">
        <text>[thioredoxin]-disulfide + L-methionine + H2O = L-methionine (S)-S-oxide + [thioredoxin]-dithiol</text>
        <dbReference type="Rhea" id="RHEA:19993"/>
        <dbReference type="Rhea" id="RHEA-COMP:10698"/>
        <dbReference type="Rhea" id="RHEA-COMP:10700"/>
        <dbReference type="ChEBI" id="CHEBI:15377"/>
        <dbReference type="ChEBI" id="CHEBI:29950"/>
        <dbReference type="ChEBI" id="CHEBI:50058"/>
        <dbReference type="ChEBI" id="CHEBI:57844"/>
        <dbReference type="ChEBI" id="CHEBI:58772"/>
        <dbReference type="EC" id="1.8.4.11"/>
    </reaction>
</comment>
<dbReference type="KEGG" id="adin:H7849_24905"/>
<dbReference type="InterPro" id="IPR002569">
    <property type="entry name" value="Met_Sox_Rdtase_MsrA_dom"/>
</dbReference>
<comment type="catalytic activity">
    <reaction evidence="2 4">
        <text>L-methionyl-[protein] + [thioredoxin]-disulfide + H2O = L-methionyl-(S)-S-oxide-[protein] + [thioredoxin]-dithiol</text>
        <dbReference type="Rhea" id="RHEA:14217"/>
        <dbReference type="Rhea" id="RHEA-COMP:10698"/>
        <dbReference type="Rhea" id="RHEA-COMP:10700"/>
        <dbReference type="Rhea" id="RHEA-COMP:12313"/>
        <dbReference type="Rhea" id="RHEA-COMP:12315"/>
        <dbReference type="ChEBI" id="CHEBI:15377"/>
        <dbReference type="ChEBI" id="CHEBI:16044"/>
        <dbReference type="ChEBI" id="CHEBI:29950"/>
        <dbReference type="ChEBI" id="CHEBI:44120"/>
        <dbReference type="ChEBI" id="CHEBI:50058"/>
        <dbReference type="EC" id="1.8.4.11"/>
    </reaction>
</comment>
<name>A0A7G8BI19_9BACT</name>
<dbReference type="EC" id="1.8.4.11" evidence="4"/>
<organism evidence="6 7">
    <name type="scientific">Alloacidobacterium dinghuense</name>
    <dbReference type="NCBI Taxonomy" id="2763107"/>
    <lineage>
        <taxon>Bacteria</taxon>
        <taxon>Pseudomonadati</taxon>
        <taxon>Acidobacteriota</taxon>
        <taxon>Terriglobia</taxon>
        <taxon>Terriglobales</taxon>
        <taxon>Acidobacteriaceae</taxon>
        <taxon>Alloacidobacterium</taxon>
    </lineage>
</organism>
<keyword evidence="1 4" id="KW-0560">Oxidoreductase</keyword>
<evidence type="ECO:0000259" key="5">
    <source>
        <dbReference type="Pfam" id="PF01625"/>
    </source>
</evidence>
<dbReference type="RefSeq" id="WP_186743144.1">
    <property type="nucleotide sequence ID" value="NZ_CP060394.1"/>
</dbReference>
<dbReference type="InterPro" id="IPR036509">
    <property type="entry name" value="Met_Sox_Rdtase_MsrA_sf"/>
</dbReference>
<feature type="active site" evidence="4">
    <location>
        <position position="10"/>
    </location>
</feature>
<dbReference type="AlphaFoldDB" id="A0A7G8BI19"/>
<sequence length="156" mass="17419">MEKATFGAGCFWGVEVNFGQIPGVLETAVGYEGGKLDNPSYKDVCTDATGHAEVVELTFDPAKVSYEKLVEAFFSLHDPTQLNRQGPDWGTQYRSAIFYHSPEQEAAAKGVIEKLTAERRFAKPIVTEVVPAQTFWKAEEYHQKYLEKRGLASCHI</sequence>